<dbReference type="InterPro" id="IPR011701">
    <property type="entry name" value="MFS"/>
</dbReference>
<keyword evidence="4 7" id="KW-0812">Transmembrane</keyword>
<feature type="transmembrane region" description="Helical" evidence="7">
    <location>
        <begin position="310"/>
        <end position="331"/>
    </location>
</feature>
<dbReference type="PRINTS" id="PR01036">
    <property type="entry name" value="TCRTETB"/>
</dbReference>
<feature type="transmembrane region" description="Helical" evidence="7">
    <location>
        <begin position="144"/>
        <end position="164"/>
    </location>
</feature>
<evidence type="ECO:0000313" key="9">
    <source>
        <dbReference type="EMBL" id="NUB45545.1"/>
    </source>
</evidence>
<evidence type="ECO:0000256" key="4">
    <source>
        <dbReference type="ARBA" id="ARBA00022692"/>
    </source>
</evidence>
<evidence type="ECO:0000256" key="1">
    <source>
        <dbReference type="ARBA" id="ARBA00004651"/>
    </source>
</evidence>
<dbReference type="SUPFAM" id="SSF103473">
    <property type="entry name" value="MFS general substrate transporter"/>
    <property type="match status" value="1"/>
</dbReference>
<protein>
    <submittedName>
        <fullName evidence="9">MFS transporter</fullName>
    </submittedName>
</protein>
<dbReference type="PANTHER" id="PTHR42718:SF47">
    <property type="entry name" value="METHYL VIOLOGEN RESISTANCE PROTEIN SMVA"/>
    <property type="match status" value="1"/>
</dbReference>
<sequence>MASTMTVDISPRAGRREWVGLAVLALPCMLYSMDLTVLNLAIPELARDLRPTASQLLWIIDIYGFMVAGFLMVMGSLGDRLGRRRILLIGAAAFGAASVLAAFAQTAEQLIAARAVLGIAGATLAPSTLSLITSMFRDEGQRTFAISIWIMSFSVGALIGPVAGGLLIQYFWWGAVFLAGVPIMVLLLILGPLLLPEYRDPNAGRIDFASALLSLAAVLSLIYGVKHWADVGVDGQTLLALGAGALLVVVFLRRQRRIANPLVDLALFRSRQFSLALTVNTVAVFFMFGIFIFVAQYLQLVLGMAPLEAGLWSLPGAVAFTLAAPFTARLAERFPAVQVMTGGLLMAVVGFVVMGLAQGLFAVVAANILIGVGFTPVMALTTGFVVGAAPVEKAGIASAMSETGSELGGATGVALLGSLLTAVYRARMADAPVQGLPPDLAMAAQATLAGAVEAAQQVPAAAGLLAEGRAAFTDAFHMTAFLAALALAALALLVLRVLSSATPQPAGH</sequence>
<feature type="transmembrane region" description="Helical" evidence="7">
    <location>
        <begin position="86"/>
        <end position="105"/>
    </location>
</feature>
<gene>
    <name evidence="9" type="ORF">GEU84_014190</name>
</gene>
<keyword evidence="3" id="KW-1003">Cell membrane</keyword>
<feature type="transmembrane region" description="Helical" evidence="7">
    <location>
        <begin position="403"/>
        <end position="424"/>
    </location>
</feature>
<feature type="transmembrane region" description="Helical" evidence="7">
    <location>
        <begin position="475"/>
        <end position="495"/>
    </location>
</feature>
<feature type="transmembrane region" description="Helical" evidence="7">
    <location>
        <begin position="206"/>
        <end position="225"/>
    </location>
</feature>
<feature type="transmembrane region" description="Helical" evidence="7">
    <location>
        <begin position="273"/>
        <end position="298"/>
    </location>
</feature>
<dbReference type="Gene3D" id="1.20.1720.10">
    <property type="entry name" value="Multidrug resistance protein D"/>
    <property type="match status" value="1"/>
</dbReference>
<dbReference type="AlphaFoldDB" id="A0A8X8KP03"/>
<accession>A0A8X8KP03</accession>
<feature type="transmembrane region" description="Helical" evidence="7">
    <location>
        <begin position="231"/>
        <end position="252"/>
    </location>
</feature>
<evidence type="ECO:0000313" key="10">
    <source>
        <dbReference type="Proteomes" id="UP000484076"/>
    </source>
</evidence>
<evidence type="ECO:0000256" key="6">
    <source>
        <dbReference type="ARBA" id="ARBA00023136"/>
    </source>
</evidence>
<feature type="transmembrane region" description="Helical" evidence="7">
    <location>
        <begin position="368"/>
        <end position="391"/>
    </location>
</feature>
<proteinExistence type="predicted"/>
<feature type="transmembrane region" description="Helical" evidence="7">
    <location>
        <begin position="55"/>
        <end position="74"/>
    </location>
</feature>
<dbReference type="Gene3D" id="1.20.1250.20">
    <property type="entry name" value="MFS general substrate transporter like domains"/>
    <property type="match status" value="1"/>
</dbReference>
<evidence type="ECO:0000256" key="3">
    <source>
        <dbReference type="ARBA" id="ARBA00022475"/>
    </source>
</evidence>
<dbReference type="InterPro" id="IPR036259">
    <property type="entry name" value="MFS_trans_sf"/>
</dbReference>
<dbReference type="InterPro" id="IPR020846">
    <property type="entry name" value="MFS_dom"/>
</dbReference>
<feature type="transmembrane region" description="Helical" evidence="7">
    <location>
        <begin position="343"/>
        <end position="362"/>
    </location>
</feature>
<keyword evidence="10" id="KW-1185">Reference proteome</keyword>
<dbReference type="Proteomes" id="UP000484076">
    <property type="component" value="Unassembled WGS sequence"/>
</dbReference>
<evidence type="ECO:0000259" key="8">
    <source>
        <dbReference type="PROSITE" id="PS50850"/>
    </source>
</evidence>
<organism evidence="9 10">
    <name type="scientific">Fertoeibacter niger</name>
    <dbReference type="NCBI Taxonomy" id="2656921"/>
    <lineage>
        <taxon>Bacteria</taxon>
        <taxon>Pseudomonadati</taxon>
        <taxon>Pseudomonadota</taxon>
        <taxon>Alphaproteobacteria</taxon>
        <taxon>Rhodobacterales</taxon>
        <taxon>Paracoccaceae</taxon>
        <taxon>Fertoeibacter</taxon>
    </lineage>
</organism>
<comment type="subcellular location">
    <subcellularLocation>
        <location evidence="1">Cell membrane</location>
        <topology evidence="1">Multi-pass membrane protein</topology>
    </subcellularLocation>
</comment>
<dbReference type="EMBL" id="WHUT02000008">
    <property type="protein sequence ID" value="NUB45545.1"/>
    <property type="molecule type" value="Genomic_DNA"/>
</dbReference>
<dbReference type="GO" id="GO:0005886">
    <property type="term" value="C:plasma membrane"/>
    <property type="evidence" value="ECO:0007669"/>
    <property type="project" value="UniProtKB-SubCell"/>
</dbReference>
<keyword evidence="2" id="KW-0813">Transport</keyword>
<evidence type="ECO:0000256" key="7">
    <source>
        <dbReference type="SAM" id="Phobius"/>
    </source>
</evidence>
<feature type="transmembrane region" description="Helical" evidence="7">
    <location>
        <begin position="170"/>
        <end position="194"/>
    </location>
</feature>
<dbReference type="PROSITE" id="PS50850">
    <property type="entry name" value="MFS"/>
    <property type="match status" value="1"/>
</dbReference>
<reference evidence="9" key="1">
    <citation type="submission" date="2020-05" db="EMBL/GenBank/DDBJ databases">
        <title>Fertoebacter nigrum gen. nov., sp. nov., a new member of the family Rhodobacteraceae.</title>
        <authorList>
            <person name="Szuroczki S."/>
            <person name="Abbaszade G."/>
            <person name="Buni D."/>
            <person name="Schumann P."/>
            <person name="Toth E."/>
        </authorList>
    </citation>
    <scope>NUCLEOTIDE SEQUENCE</scope>
    <source>
        <strain evidence="9">RG-N-1a</strain>
    </source>
</reference>
<feature type="transmembrane region" description="Helical" evidence="7">
    <location>
        <begin position="111"/>
        <end position="132"/>
    </location>
</feature>
<keyword evidence="6 7" id="KW-0472">Membrane</keyword>
<dbReference type="CDD" id="cd17321">
    <property type="entry name" value="MFS_MMR_MDR_like"/>
    <property type="match status" value="1"/>
</dbReference>
<dbReference type="Pfam" id="PF07690">
    <property type="entry name" value="MFS_1"/>
    <property type="match status" value="1"/>
</dbReference>
<feature type="domain" description="Major facilitator superfamily (MFS) profile" evidence="8">
    <location>
        <begin position="20"/>
        <end position="503"/>
    </location>
</feature>
<name>A0A8X8KP03_9RHOB</name>
<feature type="transmembrane region" description="Helical" evidence="7">
    <location>
        <begin position="21"/>
        <end position="43"/>
    </location>
</feature>
<keyword evidence="5 7" id="KW-1133">Transmembrane helix</keyword>
<dbReference type="PANTHER" id="PTHR42718">
    <property type="entry name" value="MAJOR FACILITATOR SUPERFAMILY MULTIDRUG TRANSPORTER MFSC"/>
    <property type="match status" value="1"/>
</dbReference>
<evidence type="ECO:0000256" key="2">
    <source>
        <dbReference type="ARBA" id="ARBA00022448"/>
    </source>
</evidence>
<evidence type="ECO:0000256" key="5">
    <source>
        <dbReference type="ARBA" id="ARBA00022989"/>
    </source>
</evidence>
<comment type="caution">
    <text evidence="9">The sequence shown here is derived from an EMBL/GenBank/DDBJ whole genome shotgun (WGS) entry which is preliminary data.</text>
</comment>
<dbReference type="GO" id="GO:0022857">
    <property type="term" value="F:transmembrane transporter activity"/>
    <property type="evidence" value="ECO:0007669"/>
    <property type="project" value="InterPro"/>
</dbReference>